<feature type="domain" description="LytR/CpsA/Psr regulator C-terminal" evidence="2">
    <location>
        <begin position="121"/>
        <end position="212"/>
    </location>
</feature>
<dbReference type="InterPro" id="IPR027381">
    <property type="entry name" value="LytR/CpsA/Psr_C"/>
</dbReference>
<protein>
    <submittedName>
        <fullName evidence="3">LytR C-terminal domain-containing protein</fullName>
    </submittedName>
</protein>
<evidence type="ECO:0000313" key="3">
    <source>
        <dbReference type="EMBL" id="MBR7671784.1"/>
    </source>
</evidence>
<comment type="caution">
    <text evidence="3">The sequence shown here is derived from an EMBL/GenBank/DDBJ whole genome shotgun (WGS) entry which is preliminary data.</text>
</comment>
<dbReference type="AlphaFoldDB" id="A0A8T4IQX9"/>
<accession>A0A8T4IQX9</accession>
<keyword evidence="4" id="KW-1185">Reference proteome</keyword>
<feature type="region of interest" description="Disordered" evidence="1">
    <location>
        <begin position="1"/>
        <end position="24"/>
    </location>
</feature>
<name>A0A8T4IQX9_9ACTN</name>
<feature type="region of interest" description="Disordered" evidence="1">
    <location>
        <begin position="60"/>
        <end position="141"/>
    </location>
</feature>
<proteinExistence type="predicted"/>
<organism evidence="3 4">
    <name type="scientific">Streptomyces daliensis</name>
    <dbReference type="NCBI Taxonomy" id="299421"/>
    <lineage>
        <taxon>Bacteria</taxon>
        <taxon>Bacillati</taxon>
        <taxon>Actinomycetota</taxon>
        <taxon>Actinomycetes</taxon>
        <taxon>Kitasatosporales</taxon>
        <taxon>Streptomycetaceae</taxon>
        <taxon>Streptomyces</taxon>
    </lineage>
</organism>
<dbReference type="Proteomes" id="UP000675554">
    <property type="component" value="Unassembled WGS sequence"/>
</dbReference>
<dbReference type="Gene3D" id="3.30.70.2390">
    <property type="match status" value="1"/>
</dbReference>
<reference evidence="3" key="1">
    <citation type="submission" date="2021-04" db="EMBL/GenBank/DDBJ databases">
        <title>Sequencing of actinobacteria type strains.</title>
        <authorList>
            <person name="Nguyen G.-S."/>
            <person name="Wentzel A."/>
        </authorList>
    </citation>
    <scope>NUCLEOTIDE SEQUENCE</scope>
    <source>
        <strain evidence="3">DSM 42095</strain>
    </source>
</reference>
<feature type="compositionally biased region" description="Polar residues" evidence="1">
    <location>
        <begin position="122"/>
        <end position="138"/>
    </location>
</feature>
<evidence type="ECO:0000256" key="1">
    <source>
        <dbReference type="SAM" id="MobiDB-lite"/>
    </source>
</evidence>
<feature type="compositionally biased region" description="Basic and acidic residues" evidence="1">
    <location>
        <begin position="90"/>
        <end position="116"/>
    </location>
</feature>
<dbReference type="Pfam" id="PF13399">
    <property type="entry name" value="LytR_C"/>
    <property type="match status" value="1"/>
</dbReference>
<gene>
    <name evidence="3" type="ORF">KDA82_01760</name>
</gene>
<evidence type="ECO:0000313" key="4">
    <source>
        <dbReference type="Proteomes" id="UP000675554"/>
    </source>
</evidence>
<evidence type="ECO:0000259" key="2">
    <source>
        <dbReference type="Pfam" id="PF13399"/>
    </source>
</evidence>
<sequence length="240" mass="24882">MSMLTPPGMGGKYRVTGDRYPQMRRPRGRRRIVLASIATVAALSLAGWGTFQLIDVFSGGGSGTARASSASGEDCGDTESAKGEAVGKNGKSESEKDGKSGKDGEDSKGNGKDGKLPKPGSITVNVLNATKQSGLAKSTSEELKKRGFKIGKVGNAPAELDKKVKSAGVLLGAPGKTTASNFKVLGTQLKGADTRYDERDGDDVDLVLGDDFKKLAKEKDADKALAALAHPKPSAKPSQC</sequence>
<dbReference type="EMBL" id="JAGSMN010000032">
    <property type="protein sequence ID" value="MBR7671784.1"/>
    <property type="molecule type" value="Genomic_DNA"/>
</dbReference>